<feature type="compositionally biased region" description="Polar residues" evidence="7">
    <location>
        <begin position="905"/>
        <end position="918"/>
    </location>
</feature>
<dbReference type="GeneID" id="115890300"/>
<dbReference type="SUPFAM" id="SSF82895">
    <property type="entry name" value="TSP-1 type 1 repeat"/>
    <property type="match status" value="7"/>
</dbReference>
<dbReference type="InterPro" id="IPR003598">
    <property type="entry name" value="Ig_sub2"/>
</dbReference>
<gene>
    <name evidence="12" type="primary">LOC115890300</name>
</gene>
<dbReference type="GO" id="GO:0030198">
    <property type="term" value="P:extracellular matrix organization"/>
    <property type="evidence" value="ECO:0007669"/>
    <property type="project" value="InterPro"/>
</dbReference>
<dbReference type="PANTHER" id="PTHR13723">
    <property type="entry name" value="ADAMTS A DISINTEGRIN AND METALLOPROTEASE WITH THROMBOSPONDIN MOTIFS PROTEASE"/>
    <property type="match status" value="1"/>
</dbReference>
<dbReference type="SMART" id="SM00408">
    <property type="entry name" value="IGc2"/>
    <property type="match status" value="1"/>
</dbReference>
<comment type="subcellular location">
    <subcellularLocation>
        <location evidence="1">Secreted</location>
    </subcellularLocation>
</comment>
<dbReference type="InterPro" id="IPR010909">
    <property type="entry name" value="PLAC"/>
</dbReference>
<dbReference type="InterPro" id="IPR013783">
    <property type="entry name" value="Ig-like_fold"/>
</dbReference>
<feature type="domain" description="PLAC" evidence="10">
    <location>
        <begin position="1169"/>
        <end position="1206"/>
    </location>
</feature>
<keyword evidence="2" id="KW-0964">Secreted</keyword>
<feature type="disulfide bond" evidence="6">
    <location>
        <begin position="83"/>
        <end position="88"/>
    </location>
</feature>
<dbReference type="PROSITE" id="PS50900">
    <property type="entry name" value="PLAC"/>
    <property type="match status" value="1"/>
</dbReference>
<dbReference type="RefSeq" id="XP_030766336.1">
    <property type="nucleotide sequence ID" value="XM_030910476.1"/>
</dbReference>
<keyword evidence="11" id="KW-1185">Reference proteome</keyword>
<evidence type="ECO:0000256" key="1">
    <source>
        <dbReference type="ARBA" id="ARBA00004613"/>
    </source>
</evidence>
<dbReference type="InterPro" id="IPR000884">
    <property type="entry name" value="TSP1_rpt"/>
</dbReference>
<dbReference type="SUPFAM" id="SSF48726">
    <property type="entry name" value="Immunoglobulin"/>
    <property type="match status" value="1"/>
</dbReference>
<evidence type="ECO:0000256" key="3">
    <source>
        <dbReference type="ARBA" id="ARBA00022729"/>
    </source>
</evidence>
<sequence>MAAVFLILLLITCLRPSWSLISGNLSMPEVPLEFSSLEESSESELSSQLQEMDERSSGWSPWSEWSACSRSCDGGASHQLRSCKSGPCRGEHVRYKICNMQPCPDSPPEFREEQCSLYDNVPYEGGIYQWLPFYDDDEPCALTCKGKPQDADEDAILIVAKLKDKVHDGTRCRPGSLDMCIDGRCQRVGCDLRIGSMKQVDECGVCGGDGSTCAKPLYHWTLTYASLCSVSCGGGYKMSRPVCQNRLTGDEVEEELCNDSQRPDSTVVECNIHACPPKWHASDWGPCSVSCGGGSKMRQVHCVEENNNTKIMVEDSKCGGRKPWFQEACNQMDCPTWATTKWSGCSVSCGEGIQTRGVECRNSDDQLSNLCDQKLRPESTQVCSTGITCPFRVETSEELLPGLYHTQPFIEPYPPPPVPQRLVGEQIVPSESTFIPDEWGPVQRGAVARVSDDAKFTAKYSWNSPRTIAKLPDKQCSGIKPTEVEKCYMEPCTSEKISMDIKDDPYRTDNIKVGSGSPSKSYSWKEQGFTHCSASCLGGVQELIVNCIRDDTQKVTSPYMCTFEQKPEVIIRACNEHSCPPRWSYTEFSPCSQSCGIGIQTRDVNCIHELTQGGSNTVVVPNNRCPQPPPPDRQYCNVLDCPVRWKVSEWSKCSKPCGGGEKSRKVDCKQVMAQNHTVDRPASMCPSPKPSEKKPCNAKSCIVESDKPHISVTNSTFIQHDVRKDKVTVKVGGAATLFTGTTVKIKCPVKRFDKSKIQWKKDNNFLPQSRKYKSSKKGALRVHNLTLRDSGTYSCTAGKSSANISITVRPKPGEFPTSEEIQKQVQLDVTSGRNSGKARGKAIYADDQSHEQRPDGSKKKEVKTFTPVSTSPSLTLDEYRLDSKTTAISKNKDKISNLPSSSSSEPHNTANYGNSRSSASRVMPNFLSLISKIQILGYQPRNVRGYQMVTFPETQDQIPATDGSIPHTMSDDNSEFVLGRGNRENVKFEWLVGNWTKCLPRCDENDFQTRTVKCVVKFYNVTHEVENNFCEDANIPSSNTKRKCEECPRWTFSKWSSCETSKCFALHKAMQKRAVTCQLKGNITVDMNRCDPHQKPGQRQECYNAKCVGKWKVGSWSECTATCDSTGEKFRILQCVWFGTKKPAGNACKNIPRPPTKKMCRGTPCNVISEEECKDHSMFCSNVKSLNMCEIVRYKQQCCQTCQSKLEQQKV</sequence>
<proteinExistence type="predicted"/>
<feature type="compositionally biased region" description="Basic and acidic residues" evidence="7">
    <location>
        <begin position="847"/>
        <end position="863"/>
    </location>
</feature>
<keyword evidence="3 8" id="KW-0732">Signal</keyword>
<dbReference type="GO" id="GO:0005576">
    <property type="term" value="C:extracellular region"/>
    <property type="evidence" value="ECO:0007669"/>
    <property type="project" value="UniProtKB-SubCell"/>
</dbReference>
<feature type="domain" description="Ig-like" evidence="9">
    <location>
        <begin position="708"/>
        <end position="805"/>
    </location>
</feature>
<dbReference type="Proteomes" id="UP000504635">
    <property type="component" value="Unplaced"/>
</dbReference>
<protein>
    <submittedName>
        <fullName evidence="12">ADAMTS-like protein 3</fullName>
    </submittedName>
</protein>
<dbReference type="OrthoDB" id="5948003at2759"/>
<dbReference type="GO" id="GO:0031012">
    <property type="term" value="C:extracellular matrix"/>
    <property type="evidence" value="ECO:0007669"/>
    <property type="project" value="TreeGrafter"/>
</dbReference>
<dbReference type="InterPro" id="IPR050439">
    <property type="entry name" value="ADAMTS_ADAMTS-like"/>
</dbReference>
<evidence type="ECO:0000256" key="2">
    <source>
        <dbReference type="ARBA" id="ARBA00022525"/>
    </source>
</evidence>
<feature type="chain" id="PRO_5026769636" evidence="8">
    <location>
        <begin position="20"/>
        <end position="1211"/>
    </location>
</feature>
<dbReference type="InterPro" id="IPR003599">
    <property type="entry name" value="Ig_sub"/>
</dbReference>
<dbReference type="FunFam" id="2.20.100.10:FF:000009">
    <property type="entry name" value="ADAMTS-like protein 3 isoform A"/>
    <property type="match status" value="1"/>
</dbReference>
<evidence type="ECO:0000256" key="7">
    <source>
        <dbReference type="SAM" id="MobiDB-lite"/>
    </source>
</evidence>
<keyword evidence="4" id="KW-0677">Repeat</keyword>
<dbReference type="InterPro" id="IPR013273">
    <property type="entry name" value="ADAMTS/ADAMTS-like"/>
</dbReference>
<dbReference type="SMART" id="SM00409">
    <property type="entry name" value="IG"/>
    <property type="match status" value="1"/>
</dbReference>
<feature type="disulfide bond" evidence="6">
    <location>
        <begin position="68"/>
        <end position="98"/>
    </location>
</feature>
<dbReference type="SMART" id="SM00209">
    <property type="entry name" value="TSP1"/>
    <property type="match status" value="9"/>
</dbReference>
<evidence type="ECO:0000259" key="9">
    <source>
        <dbReference type="PROSITE" id="PS50835"/>
    </source>
</evidence>
<dbReference type="Pfam" id="PF19030">
    <property type="entry name" value="TSP1_ADAMTS"/>
    <property type="match status" value="7"/>
</dbReference>
<evidence type="ECO:0000313" key="12">
    <source>
        <dbReference type="RefSeq" id="XP_030766336.1"/>
    </source>
</evidence>
<keyword evidence="5 6" id="KW-1015">Disulfide bond</keyword>
<evidence type="ECO:0000313" key="11">
    <source>
        <dbReference type="Proteomes" id="UP000504635"/>
    </source>
</evidence>
<dbReference type="AlphaFoldDB" id="A0A6J2YSW8"/>
<reference evidence="12" key="1">
    <citation type="submission" date="2025-08" db="UniProtKB">
        <authorList>
            <consortium name="RefSeq"/>
        </authorList>
    </citation>
    <scope>IDENTIFICATION</scope>
    <source>
        <tissue evidence="12">Gonads</tissue>
    </source>
</reference>
<dbReference type="PANTHER" id="PTHR13723:SF313">
    <property type="entry name" value="PEPTIDASE M12B DOMAIN-CONTAINING PROTEIN"/>
    <property type="match status" value="1"/>
</dbReference>
<dbReference type="InterPro" id="IPR036383">
    <property type="entry name" value="TSP1_rpt_sf"/>
</dbReference>
<dbReference type="InParanoid" id="A0A6J2YSW8"/>
<evidence type="ECO:0000256" key="8">
    <source>
        <dbReference type="SAM" id="SignalP"/>
    </source>
</evidence>
<accession>A0A6J2YSW8</accession>
<feature type="signal peptide" evidence="8">
    <location>
        <begin position="1"/>
        <end position="19"/>
    </location>
</feature>
<dbReference type="Pfam" id="PF08686">
    <property type="entry name" value="PLAC"/>
    <property type="match status" value="1"/>
</dbReference>
<dbReference type="Pfam" id="PF19236">
    <property type="entry name" value="ADAMTS_CR_3"/>
    <property type="match status" value="1"/>
</dbReference>
<name>A0A6J2YSW8_SITOR</name>
<dbReference type="InterPro" id="IPR007110">
    <property type="entry name" value="Ig-like_dom"/>
</dbReference>
<dbReference type="PROSITE" id="PS50835">
    <property type="entry name" value="IG_LIKE"/>
    <property type="match status" value="1"/>
</dbReference>
<dbReference type="CTD" id="35424"/>
<dbReference type="InterPro" id="IPR036179">
    <property type="entry name" value="Ig-like_dom_sf"/>
</dbReference>
<evidence type="ECO:0000259" key="10">
    <source>
        <dbReference type="PROSITE" id="PS50900"/>
    </source>
</evidence>
<dbReference type="FunCoup" id="A0A6J2YSW8">
    <property type="interactions" value="272"/>
</dbReference>
<dbReference type="FunFam" id="2.20.100.10:FF:000005">
    <property type="entry name" value="ADAM metallopeptidase with thrombospondin type 1 motif 9"/>
    <property type="match status" value="1"/>
</dbReference>
<feature type="disulfide bond" evidence="6">
    <location>
        <begin position="72"/>
        <end position="103"/>
    </location>
</feature>
<dbReference type="PROSITE" id="PS50092">
    <property type="entry name" value="TSP1"/>
    <property type="match status" value="6"/>
</dbReference>
<dbReference type="Gene3D" id="2.20.100.10">
    <property type="entry name" value="Thrombospondin type-1 (TSP1) repeat"/>
    <property type="match status" value="8"/>
</dbReference>
<organism evidence="11 12">
    <name type="scientific">Sitophilus oryzae</name>
    <name type="common">Rice weevil</name>
    <name type="synonym">Curculio oryzae</name>
    <dbReference type="NCBI Taxonomy" id="7048"/>
    <lineage>
        <taxon>Eukaryota</taxon>
        <taxon>Metazoa</taxon>
        <taxon>Ecdysozoa</taxon>
        <taxon>Arthropoda</taxon>
        <taxon>Hexapoda</taxon>
        <taxon>Insecta</taxon>
        <taxon>Pterygota</taxon>
        <taxon>Neoptera</taxon>
        <taxon>Endopterygota</taxon>
        <taxon>Coleoptera</taxon>
        <taxon>Polyphaga</taxon>
        <taxon>Cucujiformia</taxon>
        <taxon>Curculionidae</taxon>
        <taxon>Dryophthorinae</taxon>
        <taxon>Sitophilus</taxon>
    </lineage>
</organism>
<dbReference type="GO" id="GO:0006508">
    <property type="term" value="P:proteolysis"/>
    <property type="evidence" value="ECO:0007669"/>
    <property type="project" value="TreeGrafter"/>
</dbReference>
<evidence type="ECO:0000256" key="4">
    <source>
        <dbReference type="ARBA" id="ARBA00022737"/>
    </source>
</evidence>
<dbReference type="Pfam" id="PF13927">
    <property type="entry name" value="Ig_3"/>
    <property type="match status" value="1"/>
</dbReference>
<feature type="region of interest" description="Disordered" evidence="7">
    <location>
        <begin position="890"/>
        <end position="918"/>
    </location>
</feature>
<dbReference type="PRINTS" id="PR01857">
    <property type="entry name" value="ADAMTSFAMILY"/>
</dbReference>
<evidence type="ECO:0000256" key="5">
    <source>
        <dbReference type="ARBA" id="ARBA00023157"/>
    </source>
</evidence>
<feature type="region of interest" description="Disordered" evidence="7">
    <location>
        <begin position="828"/>
        <end position="871"/>
    </location>
</feature>
<dbReference type="GO" id="GO:0004222">
    <property type="term" value="F:metalloendopeptidase activity"/>
    <property type="evidence" value="ECO:0007669"/>
    <property type="project" value="TreeGrafter"/>
</dbReference>
<dbReference type="KEGG" id="soy:115890300"/>
<dbReference type="InterPro" id="IPR045371">
    <property type="entry name" value="ADAMTS_CR_3"/>
</dbReference>
<evidence type="ECO:0000256" key="6">
    <source>
        <dbReference type="PIRSR" id="PIRSR613273-3"/>
    </source>
</evidence>
<dbReference type="Gene3D" id="2.60.40.10">
    <property type="entry name" value="Immunoglobulins"/>
    <property type="match status" value="1"/>
</dbReference>
<dbReference type="Pfam" id="PF00090">
    <property type="entry name" value="TSP_1"/>
    <property type="match status" value="1"/>
</dbReference>